<comment type="subcellular location">
    <subcellularLocation>
        <location evidence="1">Bacterial flagellum basal body</location>
    </subcellularLocation>
    <subcellularLocation>
        <location evidence="2">Cell inner membrane</location>
        <topology evidence="2">Peripheral membrane protein</topology>
    </subcellularLocation>
</comment>
<dbReference type="KEGG" id="nti:DNFV4_03442"/>
<dbReference type="NCBIfam" id="TIGR01397">
    <property type="entry name" value="fliM_switch"/>
    <property type="match status" value="1"/>
</dbReference>
<dbReference type="InterPro" id="IPR028976">
    <property type="entry name" value="CheC-like_sf"/>
</dbReference>
<keyword evidence="10" id="KW-0975">Bacterial flagellum</keyword>
<reference evidence="14" key="1">
    <citation type="submission" date="2022-10" db="EMBL/GenBank/DDBJ databases">
        <authorList>
            <person name="Koch H."/>
        </authorList>
    </citation>
    <scope>NUCLEOTIDE SEQUENCE</scope>
    <source>
        <strain evidence="14">DNF</strain>
    </source>
</reference>
<keyword evidence="15" id="KW-1185">Reference proteome</keyword>
<keyword evidence="8" id="KW-0283">Flagellar rotation</keyword>
<dbReference type="Pfam" id="PF02154">
    <property type="entry name" value="FliM"/>
    <property type="match status" value="1"/>
</dbReference>
<dbReference type="GO" id="GO:0071978">
    <property type="term" value="P:bacterial-type flagellum-dependent swarming motility"/>
    <property type="evidence" value="ECO:0007669"/>
    <property type="project" value="TreeGrafter"/>
</dbReference>
<proteinExistence type="inferred from homology"/>
<evidence type="ECO:0000256" key="12">
    <source>
        <dbReference type="NCBIfam" id="TIGR01397"/>
    </source>
</evidence>
<evidence type="ECO:0000256" key="2">
    <source>
        <dbReference type="ARBA" id="ARBA00004417"/>
    </source>
</evidence>
<comment type="similarity">
    <text evidence="3">Belongs to the FliM family.</text>
</comment>
<evidence type="ECO:0000256" key="1">
    <source>
        <dbReference type="ARBA" id="ARBA00004117"/>
    </source>
</evidence>
<dbReference type="RefSeq" id="WP_289269847.1">
    <property type="nucleotide sequence ID" value="NZ_OX365700.1"/>
</dbReference>
<keyword evidence="9" id="KW-0472">Membrane</keyword>
<evidence type="ECO:0000256" key="11">
    <source>
        <dbReference type="ARBA" id="ARBA00025044"/>
    </source>
</evidence>
<dbReference type="AlphaFoldDB" id="A0AA86N1I5"/>
<dbReference type="InterPro" id="IPR001689">
    <property type="entry name" value="Flag_FliM"/>
</dbReference>
<sequence length="327" mass="36051">MADKILSQDEVDALLRGMDAGDVDTTPKEEETGGIRTLDLSAQERMVRGKMPTFEMINDRFCRMQTVSWAAALRRPVEFSMGATDIMKFGEMLKKVPVPASLSLFQLKPLRGHGLVIMGAPLVYALVDNFFGGHGQTHVKTEGRDFTPVQQRVIKTMLERLLTDLEKAWHAVLPAKIHFVRSESNPQFAMVVSIPEIVVSVSFHVDLAGISHKVMVMYPYSMIEPIKEKLSAGFFADQMEEDQSWMNRFREQLLDCPVELTVQLGVTAVPMKDVLQFGVGDVVLLDQSPGDLMTGFVEGVPKLLGAAGVVKGANAYRVVKSISGPVG</sequence>
<evidence type="ECO:0000259" key="13">
    <source>
        <dbReference type="Pfam" id="PF01052"/>
    </source>
</evidence>
<name>A0AA86N1I5_9BACT</name>
<dbReference type="Pfam" id="PF01052">
    <property type="entry name" value="FliMN_C"/>
    <property type="match status" value="1"/>
</dbReference>
<dbReference type="GO" id="GO:0005886">
    <property type="term" value="C:plasma membrane"/>
    <property type="evidence" value="ECO:0007669"/>
    <property type="project" value="UniProtKB-SubCell"/>
</dbReference>
<comment type="function">
    <text evidence="11">FliM is one of three proteins (FliG, FliN, FliM) that forms the rotor-mounted switch complex (C ring), located at the base of the basal body. This complex interacts with the CheY and CheZ chemotaxis proteins, in addition to contacting components of the motor that determine the direction of flagellar rotation.</text>
</comment>
<dbReference type="Gene3D" id="3.40.1550.10">
    <property type="entry name" value="CheC-like"/>
    <property type="match status" value="1"/>
</dbReference>
<evidence type="ECO:0000256" key="3">
    <source>
        <dbReference type="ARBA" id="ARBA00011049"/>
    </source>
</evidence>
<dbReference type="InterPro" id="IPR001543">
    <property type="entry name" value="FliN-like_C"/>
</dbReference>
<evidence type="ECO:0000256" key="6">
    <source>
        <dbReference type="ARBA" id="ARBA00022500"/>
    </source>
</evidence>
<dbReference type="PRINTS" id="PR00955">
    <property type="entry name" value="FLGMOTORFLIM"/>
</dbReference>
<evidence type="ECO:0000313" key="15">
    <source>
        <dbReference type="Proteomes" id="UP001179121"/>
    </source>
</evidence>
<dbReference type="SUPFAM" id="SSF101801">
    <property type="entry name" value="Surface presentation of antigens (SPOA)"/>
    <property type="match status" value="1"/>
</dbReference>
<dbReference type="GO" id="GO:0009425">
    <property type="term" value="C:bacterial-type flagellum basal body"/>
    <property type="evidence" value="ECO:0007669"/>
    <property type="project" value="UniProtKB-SubCell"/>
</dbReference>
<dbReference type="PANTHER" id="PTHR30034">
    <property type="entry name" value="FLAGELLAR MOTOR SWITCH PROTEIN FLIM"/>
    <property type="match status" value="1"/>
</dbReference>
<keyword evidence="6" id="KW-0145">Chemotaxis</keyword>
<dbReference type="InterPro" id="IPR036429">
    <property type="entry name" value="SpoA-like_sf"/>
</dbReference>
<evidence type="ECO:0000256" key="8">
    <source>
        <dbReference type="ARBA" id="ARBA00022779"/>
    </source>
</evidence>
<dbReference type="SUPFAM" id="SSF103039">
    <property type="entry name" value="CheC-like"/>
    <property type="match status" value="1"/>
</dbReference>
<evidence type="ECO:0000256" key="10">
    <source>
        <dbReference type="ARBA" id="ARBA00023143"/>
    </source>
</evidence>
<dbReference type="GO" id="GO:0003774">
    <property type="term" value="F:cytoskeletal motor activity"/>
    <property type="evidence" value="ECO:0007669"/>
    <property type="project" value="InterPro"/>
</dbReference>
<evidence type="ECO:0000256" key="9">
    <source>
        <dbReference type="ARBA" id="ARBA00023136"/>
    </source>
</evidence>
<accession>A0AA86N1I5</accession>
<keyword evidence="14" id="KW-0966">Cell projection</keyword>
<evidence type="ECO:0000256" key="5">
    <source>
        <dbReference type="ARBA" id="ARBA00022475"/>
    </source>
</evidence>
<dbReference type="Gene3D" id="2.30.330.10">
    <property type="entry name" value="SpoA-like"/>
    <property type="match status" value="1"/>
</dbReference>
<keyword evidence="14" id="KW-0282">Flagellum</keyword>
<keyword evidence="7" id="KW-0997">Cell inner membrane</keyword>
<keyword evidence="14" id="KW-0969">Cilium</keyword>
<evidence type="ECO:0000256" key="7">
    <source>
        <dbReference type="ARBA" id="ARBA00022519"/>
    </source>
</evidence>
<protein>
    <recommendedName>
        <fullName evidence="4 12">Flagellar motor switch protein FliM</fullName>
    </recommendedName>
</protein>
<evidence type="ECO:0000256" key="4">
    <source>
        <dbReference type="ARBA" id="ARBA00021898"/>
    </source>
</evidence>
<organism evidence="14 15">
    <name type="scientific">Nitrospira tepida</name>
    <dbReference type="NCBI Taxonomy" id="2973512"/>
    <lineage>
        <taxon>Bacteria</taxon>
        <taxon>Pseudomonadati</taxon>
        <taxon>Nitrospirota</taxon>
        <taxon>Nitrospiria</taxon>
        <taxon>Nitrospirales</taxon>
        <taxon>Nitrospiraceae</taxon>
        <taxon>Nitrospira</taxon>
    </lineage>
</organism>
<dbReference type="GO" id="GO:0050918">
    <property type="term" value="P:positive chemotaxis"/>
    <property type="evidence" value="ECO:0007669"/>
    <property type="project" value="TreeGrafter"/>
</dbReference>
<dbReference type="PIRSF" id="PIRSF002888">
    <property type="entry name" value="FliM"/>
    <property type="match status" value="1"/>
</dbReference>
<evidence type="ECO:0000313" key="14">
    <source>
        <dbReference type="EMBL" id="CAI4033012.1"/>
    </source>
</evidence>
<gene>
    <name evidence="14" type="ORF">DNFV4_03442</name>
</gene>
<keyword evidence="5" id="KW-1003">Cell membrane</keyword>
<dbReference type="CDD" id="cd17908">
    <property type="entry name" value="FliM"/>
    <property type="match status" value="1"/>
</dbReference>
<feature type="domain" description="Flagellar motor switch protein FliN-like C-terminal" evidence="13">
    <location>
        <begin position="251"/>
        <end position="322"/>
    </location>
</feature>
<dbReference type="EMBL" id="OX365700">
    <property type="protein sequence ID" value="CAI4033012.1"/>
    <property type="molecule type" value="Genomic_DNA"/>
</dbReference>
<dbReference type="PANTHER" id="PTHR30034:SF3">
    <property type="entry name" value="FLAGELLAR MOTOR SWITCH PROTEIN FLIM"/>
    <property type="match status" value="1"/>
</dbReference>
<dbReference type="Proteomes" id="UP001179121">
    <property type="component" value="Chromosome"/>
</dbReference>